<keyword evidence="2" id="KW-1185">Reference proteome</keyword>
<comment type="caution">
    <text evidence="1">The sequence shown here is derived from an EMBL/GenBank/DDBJ whole genome shotgun (WGS) entry which is preliminary data.</text>
</comment>
<sequence>MVSSQKRQQSENSLPSSSSSHQLGRNSISNAVLALPCQNPSAASANSPTISKTVRGIINHGEDGLSCLRNGKVFKTSQALERNRDSHKKTEKSRKPVGITTSNPNLHSRHQLSSSSTVEPCEAHPTSHLRPINGFQNSNSSIAAMFGNYNFSVPIDGINQTEDNSVRATLSPEWKQSYNKMTIESRKPAMATTSLNLQSRRQSSLGIPMHPSEDHFSSHSFPIDDFGSSSSTTMAQFCPYDFSPLVDSIKQNGDSLMGASQALKLNQNSLNKEKNDESKRPPAMTTSGFSVRSSCQSSPGIIVHPFEADPTGPSLPMNFFRNFSSSTGAHSGPYVSSAPVGGIKQTEIISMGATQALGGNQNSHKEKIEEYRKPLVPTTAGLNPHLRFYSAIGLPIHPHEAHSFRNVRVYDFSPPTAGIKRNEYGSMGAATLIRNPNSLNNEKTEESRKPPVMMTTSNLNPPSRHQLYPGITIHPNEVCPTSHSLIVNNSENFSLGTVALGPCDSSAPMDGMKQTGDMVVGASETMDLLSEQRSILHLPAKTSTALPPFEFDLNKPADFDLNF</sequence>
<reference evidence="1 2" key="1">
    <citation type="journal article" date="2022" name="Hortic Res">
        <title>A haplotype resolved chromosomal level avocado genome allows analysis of novel avocado genes.</title>
        <authorList>
            <person name="Nath O."/>
            <person name="Fletcher S.J."/>
            <person name="Hayward A."/>
            <person name="Shaw L.M."/>
            <person name="Masouleh A.K."/>
            <person name="Furtado A."/>
            <person name="Henry R.J."/>
            <person name="Mitter N."/>
        </authorList>
    </citation>
    <scope>NUCLEOTIDE SEQUENCE [LARGE SCALE GENOMIC DNA]</scope>
    <source>
        <strain evidence="2">cv. Hass</strain>
    </source>
</reference>
<organism evidence="1 2">
    <name type="scientific">Persea americana</name>
    <name type="common">Avocado</name>
    <dbReference type="NCBI Taxonomy" id="3435"/>
    <lineage>
        <taxon>Eukaryota</taxon>
        <taxon>Viridiplantae</taxon>
        <taxon>Streptophyta</taxon>
        <taxon>Embryophyta</taxon>
        <taxon>Tracheophyta</taxon>
        <taxon>Spermatophyta</taxon>
        <taxon>Magnoliopsida</taxon>
        <taxon>Magnoliidae</taxon>
        <taxon>Laurales</taxon>
        <taxon>Lauraceae</taxon>
        <taxon>Persea</taxon>
    </lineage>
</organism>
<dbReference type="EMBL" id="CM056814">
    <property type="protein sequence ID" value="KAJ8627194.1"/>
    <property type="molecule type" value="Genomic_DNA"/>
</dbReference>
<evidence type="ECO:0000313" key="2">
    <source>
        <dbReference type="Proteomes" id="UP001234297"/>
    </source>
</evidence>
<name>A0ACC2L2D9_PERAE</name>
<evidence type="ECO:0000313" key="1">
    <source>
        <dbReference type="EMBL" id="KAJ8627194.1"/>
    </source>
</evidence>
<proteinExistence type="predicted"/>
<accession>A0ACC2L2D9</accession>
<gene>
    <name evidence="1" type="ORF">MRB53_020501</name>
</gene>
<protein>
    <submittedName>
        <fullName evidence="1">Uncharacterized protein</fullName>
    </submittedName>
</protein>
<dbReference type="Proteomes" id="UP001234297">
    <property type="component" value="Chromosome 6"/>
</dbReference>